<keyword evidence="7" id="KW-0812">Transmembrane</keyword>
<dbReference type="Pfam" id="PF00067">
    <property type="entry name" value="p450"/>
    <property type="match status" value="1"/>
</dbReference>
<evidence type="ECO:0000256" key="1">
    <source>
        <dbReference type="ARBA" id="ARBA00001971"/>
    </source>
</evidence>
<dbReference type="Gene3D" id="1.10.630.10">
    <property type="entry name" value="Cytochrome P450"/>
    <property type="match status" value="1"/>
</dbReference>
<evidence type="ECO:0000313" key="9">
    <source>
        <dbReference type="Proteomes" id="UP000266673"/>
    </source>
</evidence>
<keyword evidence="9" id="KW-1185">Reference proteome</keyword>
<evidence type="ECO:0000256" key="7">
    <source>
        <dbReference type="SAM" id="Phobius"/>
    </source>
</evidence>
<dbReference type="GO" id="GO:0016705">
    <property type="term" value="F:oxidoreductase activity, acting on paired donors, with incorporation or reduction of molecular oxygen"/>
    <property type="evidence" value="ECO:0007669"/>
    <property type="project" value="InterPro"/>
</dbReference>
<evidence type="ECO:0000256" key="4">
    <source>
        <dbReference type="ARBA" id="ARBA00023004"/>
    </source>
</evidence>
<name>A0A397ULE9_9GLOM</name>
<keyword evidence="3 5" id="KW-0479">Metal-binding</keyword>
<keyword evidence="4 5" id="KW-0408">Iron</keyword>
<dbReference type="PANTHER" id="PTHR46206">
    <property type="entry name" value="CYTOCHROME P450"/>
    <property type="match status" value="1"/>
</dbReference>
<dbReference type="PROSITE" id="PS00086">
    <property type="entry name" value="CYTOCHROME_P450"/>
    <property type="match status" value="1"/>
</dbReference>
<proteinExistence type="inferred from homology"/>
<dbReference type="OrthoDB" id="1844152at2759"/>
<comment type="cofactor">
    <cofactor evidence="1 5">
        <name>heme</name>
        <dbReference type="ChEBI" id="CHEBI:30413"/>
    </cofactor>
</comment>
<dbReference type="PRINTS" id="PR00465">
    <property type="entry name" value="EP450IV"/>
</dbReference>
<evidence type="ECO:0000256" key="6">
    <source>
        <dbReference type="RuleBase" id="RU000461"/>
    </source>
</evidence>
<feature type="binding site" description="axial binding residue" evidence="5">
    <location>
        <position position="443"/>
    </location>
    <ligand>
        <name>heme</name>
        <dbReference type="ChEBI" id="CHEBI:30413"/>
    </ligand>
    <ligandPart>
        <name>Fe</name>
        <dbReference type="ChEBI" id="CHEBI:18248"/>
    </ligandPart>
</feature>
<keyword evidence="7" id="KW-0472">Membrane</keyword>
<evidence type="ECO:0000313" key="8">
    <source>
        <dbReference type="EMBL" id="RIB10964.1"/>
    </source>
</evidence>
<accession>A0A397ULE9</accession>
<dbReference type="AlphaFoldDB" id="A0A397ULE9"/>
<feature type="transmembrane region" description="Helical" evidence="7">
    <location>
        <begin position="9"/>
        <end position="27"/>
    </location>
</feature>
<dbReference type="EMBL" id="QKWP01001190">
    <property type="protein sequence ID" value="RIB10964.1"/>
    <property type="molecule type" value="Genomic_DNA"/>
</dbReference>
<comment type="similarity">
    <text evidence="2 6">Belongs to the cytochrome P450 family.</text>
</comment>
<dbReference type="PANTHER" id="PTHR46206:SF7">
    <property type="entry name" value="P450, PUTATIVE (EUROFUNG)-RELATED"/>
    <property type="match status" value="1"/>
</dbReference>
<gene>
    <name evidence="8" type="ORF">C2G38_2104747</name>
</gene>
<protein>
    <submittedName>
        <fullName evidence="8">Cytochrome P450</fullName>
    </submittedName>
</protein>
<comment type="caution">
    <text evidence="8">The sequence shown here is derived from an EMBL/GenBank/DDBJ whole genome shotgun (WGS) entry which is preliminary data.</text>
</comment>
<reference evidence="8 9" key="1">
    <citation type="submission" date="2018-06" db="EMBL/GenBank/DDBJ databases">
        <title>Comparative genomics reveals the genomic features of Rhizophagus irregularis, R. cerebriforme, R. diaphanum and Gigaspora rosea, and their symbiotic lifestyle signature.</title>
        <authorList>
            <person name="Morin E."/>
            <person name="San Clemente H."/>
            <person name="Chen E.C.H."/>
            <person name="De La Providencia I."/>
            <person name="Hainaut M."/>
            <person name="Kuo A."/>
            <person name="Kohler A."/>
            <person name="Murat C."/>
            <person name="Tang N."/>
            <person name="Roy S."/>
            <person name="Loubradou J."/>
            <person name="Henrissat B."/>
            <person name="Grigoriev I.V."/>
            <person name="Corradi N."/>
            <person name="Roux C."/>
            <person name="Martin F.M."/>
        </authorList>
    </citation>
    <scope>NUCLEOTIDE SEQUENCE [LARGE SCALE GENOMIC DNA]</scope>
    <source>
        <strain evidence="8 9">DAOM 194757</strain>
    </source>
</reference>
<sequence length="499" mass="57599">MIKILLENFYVQLLIIGLILTLVYLQLTKKRLNEPPIVYYRYPIFGHTFQFMTNCEKLIEESREKYGDAFTLYIFGKLMTVVRKDAIYDVYKKEGHDFNFQESPEVLLVIKYLFPYAALDIDRSVKILRDFFKLKLAYTTSKIHQSIIEGMNNFVGECVEPKLIKGPNELLLNIYLQIAANTIIGEECASYEDILEAFKDLYYSVINIFYAPKLLSLIHPWLHDQAASFSLRFISNHRSKIINRIRPVIERRLLYKSKLGDSWDAPVDALQLFLDDPEIAPDFNPNNVDYNIIVDTIGVFMFASMATTSNATAYALVELAKRKKDYWQELYQEAQEINKKSNGNPTYKDFNSMVKLEMFIKESLRINSHVLSLPRPCVRETYTFANGFQIPYGRQVFLDVSEISFSEELNGQNPQEFDAHRHNSPATKPDDGYLIFGSGIRACPGRFFAVLLAKIFLYHVLLNYNIKAELENAKHKQHVGFLLGLLKPGKAGIVFEKSV</sequence>
<dbReference type="InterPro" id="IPR017972">
    <property type="entry name" value="Cyt_P450_CS"/>
</dbReference>
<keyword evidence="6" id="KW-0503">Monooxygenase</keyword>
<organism evidence="8 9">
    <name type="scientific">Gigaspora rosea</name>
    <dbReference type="NCBI Taxonomy" id="44941"/>
    <lineage>
        <taxon>Eukaryota</taxon>
        <taxon>Fungi</taxon>
        <taxon>Fungi incertae sedis</taxon>
        <taxon>Mucoromycota</taxon>
        <taxon>Glomeromycotina</taxon>
        <taxon>Glomeromycetes</taxon>
        <taxon>Diversisporales</taxon>
        <taxon>Gigasporaceae</taxon>
        <taxon>Gigaspora</taxon>
    </lineage>
</organism>
<evidence type="ECO:0000256" key="2">
    <source>
        <dbReference type="ARBA" id="ARBA00010617"/>
    </source>
</evidence>
<dbReference type="InterPro" id="IPR001128">
    <property type="entry name" value="Cyt_P450"/>
</dbReference>
<evidence type="ECO:0000256" key="5">
    <source>
        <dbReference type="PIRSR" id="PIRSR602403-1"/>
    </source>
</evidence>
<dbReference type="InterPro" id="IPR002403">
    <property type="entry name" value="Cyt_P450_E_grp-IV"/>
</dbReference>
<dbReference type="SUPFAM" id="SSF48264">
    <property type="entry name" value="Cytochrome P450"/>
    <property type="match status" value="1"/>
</dbReference>
<keyword evidence="7" id="KW-1133">Transmembrane helix</keyword>
<dbReference type="InterPro" id="IPR036396">
    <property type="entry name" value="Cyt_P450_sf"/>
</dbReference>
<keyword evidence="6" id="KW-0560">Oxidoreductase</keyword>
<dbReference type="GO" id="GO:0004497">
    <property type="term" value="F:monooxygenase activity"/>
    <property type="evidence" value="ECO:0007669"/>
    <property type="project" value="UniProtKB-KW"/>
</dbReference>
<dbReference type="GO" id="GO:0005506">
    <property type="term" value="F:iron ion binding"/>
    <property type="evidence" value="ECO:0007669"/>
    <property type="project" value="InterPro"/>
</dbReference>
<keyword evidence="5 6" id="KW-0349">Heme</keyword>
<dbReference type="STRING" id="44941.A0A397ULE9"/>
<dbReference type="Proteomes" id="UP000266673">
    <property type="component" value="Unassembled WGS sequence"/>
</dbReference>
<dbReference type="GO" id="GO:0020037">
    <property type="term" value="F:heme binding"/>
    <property type="evidence" value="ECO:0007669"/>
    <property type="project" value="InterPro"/>
</dbReference>
<evidence type="ECO:0000256" key="3">
    <source>
        <dbReference type="ARBA" id="ARBA00022723"/>
    </source>
</evidence>